<name>A0ABR8KKK1_9SPHN</name>
<dbReference type="RefSeq" id="WP_190786383.1">
    <property type="nucleotide sequence ID" value="NZ_JACXLC010000001.1"/>
</dbReference>
<evidence type="ECO:0000313" key="2">
    <source>
        <dbReference type="Proteomes" id="UP000635384"/>
    </source>
</evidence>
<comment type="caution">
    <text evidence="1">The sequence shown here is derived from an EMBL/GenBank/DDBJ whole genome shotgun (WGS) entry which is preliminary data.</text>
</comment>
<evidence type="ECO:0000313" key="1">
    <source>
        <dbReference type="EMBL" id="MBD2840782.1"/>
    </source>
</evidence>
<organism evidence="1 2">
    <name type="scientific">Erythrobacter rubeus</name>
    <dbReference type="NCBI Taxonomy" id="2760803"/>
    <lineage>
        <taxon>Bacteria</taxon>
        <taxon>Pseudomonadati</taxon>
        <taxon>Pseudomonadota</taxon>
        <taxon>Alphaproteobacteria</taxon>
        <taxon>Sphingomonadales</taxon>
        <taxon>Erythrobacteraceae</taxon>
        <taxon>Erythrobacter/Porphyrobacter group</taxon>
        <taxon>Erythrobacter</taxon>
    </lineage>
</organism>
<sequence length="118" mass="12911">MVEIKEASIGFGNVRYIGKVDEVPETTQRDGNVTIVNKGRPGQPGYFETSFTLSFHAFDQEASEHNIFTVRLPINLPHDSPYSEIEGKAAEDLPAVLRAIAGEVERLVDEAKTPAPAT</sequence>
<proteinExistence type="predicted"/>
<protein>
    <submittedName>
        <fullName evidence="1">Uncharacterized protein</fullName>
    </submittedName>
</protein>
<dbReference type="EMBL" id="JACXLC010000001">
    <property type="protein sequence ID" value="MBD2840782.1"/>
    <property type="molecule type" value="Genomic_DNA"/>
</dbReference>
<dbReference type="Proteomes" id="UP000635384">
    <property type="component" value="Unassembled WGS sequence"/>
</dbReference>
<keyword evidence="2" id="KW-1185">Reference proteome</keyword>
<accession>A0ABR8KKK1</accession>
<reference evidence="1 2" key="1">
    <citation type="submission" date="2020-09" db="EMBL/GenBank/DDBJ databases">
        <authorList>
            <person name="Yoon J.-W."/>
        </authorList>
    </citation>
    <scope>NUCLEOTIDE SEQUENCE [LARGE SCALE GENOMIC DNA]</scope>
    <source>
        <strain evidence="1 2">KMU-140</strain>
    </source>
</reference>
<gene>
    <name evidence="1" type="ORF">IB285_00765</name>
</gene>